<feature type="domain" description="Tyrosinase copper-binding" evidence="3">
    <location>
        <begin position="180"/>
        <end position="191"/>
    </location>
</feature>
<evidence type="ECO:0000259" key="3">
    <source>
        <dbReference type="PROSITE" id="PS00498"/>
    </source>
</evidence>
<comment type="caution">
    <text evidence="4">The sequence shown here is derived from an EMBL/GenBank/DDBJ whole genome shotgun (WGS) entry which is preliminary data.</text>
</comment>
<sequence>MLSPILQMASDVSGTSLIPFPVQAIDRRHSCPGIGTLSPFGKHHFESTVILKAKSRSFPDEELQYWDWSLDWTDLTQSSIWDEDTGFGGDGIIGPGTDNSIALRPIWYNQSYVPHCISRGFRNNQTVGHLRSADFSPEWMGRVKRSPTYVKFIRHVELHLHNTIHKSISGDFEVLTAPNDPVFFLHHAQLDRLWWQWQQEHRAVRLHEYEGKHMVNSTAEDATLSGILPYGGFVDDIRVSQVMDTEGELLCYRY</sequence>
<dbReference type="Pfam" id="PF00264">
    <property type="entry name" value="Tyrosinase"/>
    <property type="match status" value="1"/>
</dbReference>
<dbReference type="PRINTS" id="PR00092">
    <property type="entry name" value="TYROSINASE"/>
</dbReference>
<keyword evidence="1" id="KW-0479">Metal-binding</keyword>
<keyword evidence="2" id="KW-0186">Copper</keyword>
<accession>A0ABR0BNR4</accession>
<dbReference type="PROSITE" id="PS00498">
    <property type="entry name" value="TYROSINASE_2"/>
    <property type="match status" value="1"/>
</dbReference>
<evidence type="ECO:0000256" key="2">
    <source>
        <dbReference type="ARBA" id="ARBA00023008"/>
    </source>
</evidence>
<evidence type="ECO:0000313" key="4">
    <source>
        <dbReference type="EMBL" id="KAK4084883.1"/>
    </source>
</evidence>
<evidence type="ECO:0000256" key="1">
    <source>
        <dbReference type="ARBA" id="ARBA00022723"/>
    </source>
</evidence>
<name>A0ABR0BNR4_PURLI</name>
<gene>
    <name evidence="4" type="ORF">Purlil1_10103</name>
</gene>
<protein>
    <recommendedName>
        <fullName evidence="3">Tyrosinase copper-binding domain-containing protein</fullName>
    </recommendedName>
</protein>
<dbReference type="InterPro" id="IPR008922">
    <property type="entry name" value="Di-copper_centre_dom_sf"/>
</dbReference>
<organism evidence="4 5">
    <name type="scientific">Purpureocillium lilacinum</name>
    <name type="common">Paecilomyces lilacinus</name>
    <dbReference type="NCBI Taxonomy" id="33203"/>
    <lineage>
        <taxon>Eukaryota</taxon>
        <taxon>Fungi</taxon>
        <taxon>Dikarya</taxon>
        <taxon>Ascomycota</taxon>
        <taxon>Pezizomycotina</taxon>
        <taxon>Sordariomycetes</taxon>
        <taxon>Hypocreomycetidae</taxon>
        <taxon>Hypocreales</taxon>
        <taxon>Ophiocordycipitaceae</taxon>
        <taxon>Purpureocillium</taxon>
    </lineage>
</organism>
<keyword evidence="5" id="KW-1185">Reference proteome</keyword>
<reference evidence="4 5" key="1">
    <citation type="journal article" date="2024" name="Microbiol. Resour. Announc.">
        <title>Genome annotations for the ascomycete fungi Trichoderma harzianum, Trichoderma aggressivum, and Purpureocillium lilacinum.</title>
        <authorList>
            <person name="Beijen E.P.W."/>
            <person name="Ohm R.A."/>
        </authorList>
    </citation>
    <scope>NUCLEOTIDE SEQUENCE [LARGE SCALE GENOMIC DNA]</scope>
    <source>
        <strain evidence="4 5">CBS 150709</strain>
    </source>
</reference>
<dbReference type="SUPFAM" id="SSF48056">
    <property type="entry name" value="Di-copper centre-containing domain"/>
    <property type="match status" value="1"/>
</dbReference>
<evidence type="ECO:0000313" key="5">
    <source>
        <dbReference type="Proteomes" id="UP001287286"/>
    </source>
</evidence>
<dbReference type="InterPro" id="IPR050316">
    <property type="entry name" value="Tyrosinase/Hemocyanin"/>
</dbReference>
<dbReference type="EMBL" id="JAWRVI010000049">
    <property type="protein sequence ID" value="KAK4084883.1"/>
    <property type="molecule type" value="Genomic_DNA"/>
</dbReference>
<dbReference type="Proteomes" id="UP001287286">
    <property type="component" value="Unassembled WGS sequence"/>
</dbReference>
<proteinExistence type="predicted"/>
<dbReference type="Gene3D" id="1.10.1280.10">
    <property type="entry name" value="Di-copper center containing domain from catechol oxidase"/>
    <property type="match status" value="1"/>
</dbReference>
<dbReference type="PANTHER" id="PTHR11474:SF126">
    <property type="entry name" value="TYROSINASE-LIKE PROTEIN TYR-1-RELATED"/>
    <property type="match status" value="1"/>
</dbReference>
<dbReference type="InterPro" id="IPR002227">
    <property type="entry name" value="Tyrosinase_Cu-bd"/>
</dbReference>
<dbReference type="PANTHER" id="PTHR11474">
    <property type="entry name" value="TYROSINASE FAMILY MEMBER"/>
    <property type="match status" value="1"/>
</dbReference>